<dbReference type="GO" id="GO:0005737">
    <property type="term" value="C:cytoplasm"/>
    <property type="evidence" value="ECO:0000318"/>
    <property type="project" value="GO_Central"/>
</dbReference>
<evidence type="ECO:0000256" key="6">
    <source>
        <dbReference type="SAM" id="MobiDB-lite"/>
    </source>
</evidence>
<dbReference type="InterPro" id="IPR027417">
    <property type="entry name" value="P-loop_NTPase"/>
</dbReference>
<feature type="region of interest" description="Disordered" evidence="6">
    <location>
        <begin position="198"/>
        <end position="257"/>
    </location>
</feature>
<keyword evidence="12" id="KW-1185">Reference proteome</keyword>
<dbReference type="Pfam" id="PF00004">
    <property type="entry name" value="AAA"/>
    <property type="match status" value="1"/>
</dbReference>
<feature type="domain" description="MIT" evidence="9">
    <location>
        <begin position="114"/>
        <end position="190"/>
    </location>
</feature>
<dbReference type="Gene3D" id="3.40.50.300">
    <property type="entry name" value="P-loop containing nucleotide triphosphate hydrolases"/>
    <property type="match status" value="1"/>
</dbReference>
<proteinExistence type="predicted"/>
<evidence type="ECO:0000256" key="2">
    <source>
        <dbReference type="ARBA" id="ARBA00022840"/>
    </source>
</evidence>
<feature type="chain" id="PRO_5036042936" description="microtubule-severing ATPase" evidence="7">
    <location>
        <begin position="25"/>
        <end position="542"/>
    </location>
</feature>
<evidence type="ECO:0000256" key="3">
    <source>
        <dbReference type="ARBA" id="ARBA00023136"/>
    </source>
</evidence>
<keyword evidence="1" id="KW-0547">Nucleotide-binding</keyword>
<evidence type="ECO:0000259" key="9">
    <source>
        <dbReference type="SMART" id="SM00745"/>
    </source>
</evidence>
<dbReference type="EMBL" id="ABEU02000011">
    <property type="protein sequence ID" value="PNR45218.1"/>
    <property type="molecule type" value="Genomic_DNA"/>
</dbReference>
<dbReference type="Gene3D" id="1.10.8.60">
    <property type="match status" value="1"/>
</dbReference>
<dbReference type="SMART" id="SM00745">
    <property type="entry name" value="MIT"/>
    <property type="match status" value="1"/>
</dbReference>
<organism evidence="10">
    <name type="scientific">Physcomitrium patens</name>
    <name type="common">Spreading-leaved earth moss</name>
    <name type="synonym">Physcomitrella patens</name>
    <dbReference type="NCBI Taxonomy" id="3218"/>
    <lineage>
        <taxon>Eukaryota</taxon>
        <taxon>Viridiplantae</taxon>
        <taxon>Streptophyta</taxon>
        <taxon>Embryophyta</taxon>
        <taxon>Bryophyta</taxon>
        <taxon>Bryophytina</taxon>
        <taxon>Bryopsida</taxon>
        <taxon>Funariidae</taxon>
        <taxon>Funariales</taxon>
        <taxon>Funariaceae</taxon>
        <taxon>Physcomitrium</taxon>
    </lineage>
</organism>
<evidence type="ECO:0000256" key="7">
    <source>
        <dbReference type="SAM" id="SignalP"/>
    </source>
</evidence>
<feature type="domain" description="AAA+ ATPase" evidence="8">
    <location>
        <begin position="316"/>
        <end position="448"/>
    </location>
</feature>
<comment type="catalytic activity">
    <reaction evidence="4">
        <text>n ATP + n H2O + a microtubule = n ADP + n phosphate + (n+1) alpha/beta tubulin heterodimers.</text>
        <dbReference type="EC" id="5.6.1.1"/>
    </reaction>
</comment>
<gene>
    <name evidence="10" type="ORF">PHYPA_014989</name>
</gene>
<dbReference type="SUPFAM" id="SSF52540">
    <property type="entry name" value="P-loop containing nucleoside triphosphate hydrolases"/>
    <property type="match status" value="1"/>
</dbReference>
<evidence type="ECO:0000259" key="8">
    <source>
        <dbReference type="SMART" id="SM00382"/>
    </source>
</evidence>
<dbReference type="InterPro" id="IPR015415">
    <property type="entry name" value="Spast_Vps4_C"/>
</dbReference>
<dbReference type="InParanoid" id="A0A2K1JUM3"/>
<name>A0A2K1JUM3_PHYPA</name>
<dbReference type="FunFam" id="3.40.50.300:FF:000093">
    <property type="entry name" value="Fidgetin-like 1"/>
    <property type="match status" value="1"/>
</dbReference>
<dbReference type="FunFam" id="1.20.58.80:FF:000019">
    <property type="entry name" value="AAA-type ATPase family protein"/>
    <property type="match status" value="1"/>
</dbReference>
<evidence type="ECO:0000256" key="1">
    <source>
        <dbReference type="ARBA" id="ARBA00022741"/>
    </source>
</evidence>
<accession>A0A2K1JUM3</accession>
<dbReference type="STRING" id="3218.A0A2K1JUM3"/>
<dbReference type="GO" id="GO:0051013">
    <property type="term" value="P:microtubule severing"/>
    <property type="evidence" value="ECO:0000318"/>
    <property type="project" value="GO_Central"/>
</dbReference>
<dbReference type="AlphaFoldDB" id="A0A2K1JUM3"/>
<dbReference type="InterPro" id="IPR041569">
    <property type="entry name" value="AAA_lid_3"/>
</dbReference>
<evidence type="ECO:0000313" key="12">
    <source>
        <dbReference type="Proteomes" id="UP000006727"/>
    </source>
</evidence>
<dbReference type="Proteomes" id="UP000006727">
    <property type="component" value="Chromosome 11"/>
</dbReference>
<dbReference type="GO" id="GO:0008568">
    <property type="term" value="F:microtubule severing ATPase activity"/>
    <property type="evidence" value="ECO:0000318"/>
    <property type="project" value="GO_Central"/>
</dbReference>
<dbReference type="GO" id="GO:0005819">
    <property type="term" value="C:spindle"/>
    <property type="evidence" value="ECO:0000318"/>
    <property type="project" value="GO_Central"/>
</dbReference>
<evidence type="ECO:0000313" key="11">
    <source>
        <dbReference type="EnsemblPlants" id="Pp3c11_13620V3.1"/>
    </source>
</evidence>
<dbReference type="PANTHER" id="PTHR23074:SF86">
    <property type="entry name" value="SPASTIN"/>
    <property type="match status" value="1"/>
</dbReference>
<keyword evidence="3" id="KW-0472">Membrane</keyword>
<sequence>MPRLLPHSLFAVTVLLLLFIVVESHHSFHPVSDLNLGRPALHANFSPRSCSFCRGGQKHEMLGGMWKLVESFSAALLGPEEESQRRGTMDNRPSSTPSSLVLGNVDGERVVEKLKGYFSLGKGEIDKAVRADEWGLLEDALLHYSNANRILLEGIALPAMVESSRFAEEVKHCKQKMAKWKTKVEDRLQVLEKRARGKTINTRQEPAPVRSSHAPPVTRANSMPKSQPERMAPRRQPAVAPKGGGARNSGPVTSKSVTVPGVEPKLVEVIENEIIDRSPAVKWDDIAGLAKAKQALLEMVILPSVRSDIFQGLRKPAKGLLLYGPPGNGKTMLAKAVASESAATFFSISASSLTSKWVGEGEKLVKALFAVARARQPSVIFIDEIDSIMSSRSANENEASRRLKTEFLVQFDGVMTNDNDRVVVMGATNRPEELDNAFSTLWYIFILNFPFYHSTHWPIPGALALLFLFRVGYSGSDLKALCQEAAMQPIRELGGRISNIKKSELRPLQFSDFKTAMKEIRPSVSRSQLHVFEQWNQEFGSS</sequence>
<dbReference type="InterPro" id="IPR050304">
    <property type="entry name" value="MT-severing_AAA_ATPase"/>
</dbReference>
<protein>
    <recommendedName>
        <fullName evidence="5">microtubule-severing ATPase</fullName>
        <ecNumber evidence="5">5.6.1.1</ecNumber>
    </recommendedName>
</protein>
<dbReference type="Pfam" id="PF09336">
    <property type="entry name" value="Vps4_C"/>
    <property type="match status" value="1"/>
</dbReference>
<keyword evidence="2" id="KW-0067">ATP-binding</keyword>
<dbReference type="InterPro" id="IPR003593">
    <property type="entry name" value="AAA+_ATPase"/>
</dbReference>
<dbReference type="Gramene" id="Pp3c11_13620V3.1">
    <property type="protein sequence ID" value="Pp3c11_13620V3.1"/>
    <property type="gene ID" value="Pp3c11_13620"/>
</dbReference>
<evidence type="ECO:0000313" key="10">
    <source>
        <dbReference type="EMBL" id="PNR45218.1"/>
    </source>
</evidence>
<dbReference type="EC" id="5.6.1.1" evidence="5"/>
<reference evidence="10 12" key="1">
    <citation type="journal article" date="2008" name="Science">
        <title>The Physcomitrella genome reveals evolutionary insights into the conquest of land by plants.</title>
        <authorList>
            <person name="Rensing S."/>
            <person name="Lang D."/>
            <person name="Zimmer A."/>
            <person name="Terry A."/>
            <person name="Salamov A."/>
            <person name="Shapiro H."/>
            <person name="Nishiyama T."/>
            <person name="Perroud P.-F."/>
            <person name="Lindquist E."/>
            <person name="Kamisugi Y."/>
            <person name="Tanahashi T."/>
            <person name="Sakakibara K."/>
            <person name="Fujita T."/>
            <person name="Oishi K."/>
            <person name="Shin-I T."/>
            <person name="Kuroki Y."/>
            <person name="Toyoda A."/>
            <person name="Suzuki Y."/>
            <person name="Hashimoto A."/>
            <person name="Yamaguchi K."/>
            <person name="Sugano A."/>
            <person name="Kohara Y."/>
            <person name="Fujiyama A."/>
            <person name="Anterola A."/>
            <person name="Aoki S."/>
            <person name="Ashton N."/>
            <person name="Barbazuk W.B."/>
            <person name="Barker E."/>
            <person name="Bennetzen J."/>
            <person name="Bezanilla M."/>
            <person name="Blankenship R."/>
            <person name="Cho S.H."/>
            <person name="Dutcher S."/>
            <person name="Estelle M."/>
            <person name="Fawcett J.A."/>
            <person name="Gundlach H."/>
            <person name="Hanada K."/>
            <person name="Heyl A."/>
            <person name="Hicks K.A."/>
            <person name="Hugh J."/>
            <person name="Lohr M."/>
            <person name="Mayer K."/>
            <person name="Melkozernov A."/>
            <person name="Murata T."/>
            <person name="Nelson D."/>
            <person name="Pils B."/>
            <person name="Prigge M."/>
            <person name="Reiss B."/>
            <person name="Renner T."/>
            <person name="Rombauts S."/>
            <person name="Rushton P."/>
            <person name="Sanderfoot A."/>
            <person name="Schween G."/>
            <person name="Shiu S.-H."/>
            <person name="Stueber K."/>
            <person name="Theodoulou F.L."/>
            <person name="Tu H."/>
            <person name="Van de Peer Y."/>
            <person name="Verrier P.J."/>
            <person name="Waters E."/>
            <person name="Wood A."/>
            <person name="Yang L."/>
            <person name="Cove D."/>
            <person name="Cuming A."/>
            <person name="Hasebe M."/>
            <person name="Lucas S."/>
            <person name="Mishler D.B."/>
            <person name="Reski R."/>
            <person name="Grigoriev I."/>
            <person name="Quatrano R.S."/>
            <person name="Boore J.L."/>
        </authorList>
    </citation>
    <scope>NUCLEOTIDE SEQUENCE [LARGE SCALE GENOMIC DNA]</scope>
    <source>
        <strain evidence="11 12">cv. Gransden 2004</strain>
    </source>
</reference>
<feature type="signal peptide" evidence="7">
    <location>
        <begin position="1"/>
        <end position="24"/>
    </location>
</feature>
<evidence type="ECO:0000256" key="4">
    <source>
        <dbReference type="ARBA" id="ARBA00036378"/>
    </source>
</evidence>
<dbReference type="Gene3D" id="1.20.58.80">
    <property type="entry name" value="Phosphotransferase system, lactose/cellobiose-type IIA subunit"/>
    <property type="match status" value="1"/>
</dbReference>
<dbReference type="EnsemblPlants" id="Pp3c11_13620V3.1">
    <property type="protein sequence ID" value="Pp3c11_13620V3.1"/>
    <property type="gene ID" value="Pp3c11_13620"/>
</dbReference>
<reference evidence="11" key="3">
    <citation type="submission" date="2020-12" db="UniProtKB">
        <authorList>
            <consortium name="EnsemblPlants"/>
        </authorList>
    </citation>
    <scope>IDENTIFICATION</scope>
</reference>
<dbReference type="Pfam" id="PF17862">
    <property type="entry name" value="AAA_lid_3"/>
    <property type="match status" value="1"/>
</dbReference>
<dbReference type="InterPro" id="IPR003959">
    <property type="entry name" value="ATPase_AAA_core"/>
</dbReference>
<dbReference type="InterPro" id="IPR007330">
    <property type="entry name" value="MIT_dom"/>
</dbReference>
<dbReference type="GO" id="GO:0005524">
    <property type="term" value="F:ATP binding"/>
    <property type="evidence" value="ECO:0007669"/>
    <property type="project" value="UniProtKB-KW"/>
</dbReference>
<evidence type="ECO:0000256" key="5">
    <source>
        <dbReference type="ARBA" id="ARBA00038871"/>
    </source>
</evidence>
<dbReference type="FunCoup" id="A0A2K1JUM3">
    <property type="interactions" value="1833"/>
</dbReference>
<feature type="region of interest" description="Disordered" evidence="6">
    <location>
        <begin position="80"/>
        <end position="99"/>
    </location>
</feature>
<reference evidence="10 12" key="2">
    <citation type="journal article" date="2018" name="Plant J.">
        <title>The Physcomitrella patens chromosome-scale assembly reveals moss genome structure and evolution.</title>
        <authorList>
            <person name="Lang D."/>
            <person name="Ullrich K.K."/>
            <person name="Murat F."/>
            <person name="Fuchs J."/>
            <person name="Jenkins J."/>
            <person name="Haas F.B."/>
            <person name="Piednoel M."/>
            <person name="Gundlach H."/>
            <person name="Van Bel M."/>
            <person name="Meyberg R."/>
            <person name="Vives C."/>
            <person name="Morata J."/>
            <person name="Symeonidi A."/>
            <person name="Hiss M."/>
            <person name="Muchero W."/>
            <person name="Kamisugi Y."/>
            <person name="Saleh O."/>
            <person name="Blanc G."/>
            <person name="Decker E.L."/>
            <person name="van Gessel N."/>
            <person name="Grimwood J."/>
            <person name="Hayes R.D."/>
            <person name="Graham S.W."/>
            <person name="Gunter L.E."/>
            <person name="McDaniel S.F."/>
            <person name="Hoernstein S.N.W."/>
            <person name="Larsson A."/>
            <person name="Li F.W."/>
            <person name="Perroud P.F."/>
            <person name="Phillips J."/>
            <person name="Ranjan P."/>
            <person name="Rokshar D.S."/>
            <person name="Rothfels C.J."/>
            <person name="Schneider L."/>
            <person name="Shu S."/>
            <person name="Stevenson D.W."/>
            <person name="Thummler F."/>
            <person name="Tillich M."/>
            <person name="Villarreal Aguilar J.C."/>
            <person name="Widiez T."/>
            <person name="Wong G.K."/>
            <person name="Wymore A."/>
            <person name="Zhang Y."/>
            <person name="Zimmer A.D."/>
            <person name="Quatrano R.S."/>
            <person name="Mayer K.F.X."/>
            <person name="Goodstein D."/>
            <person name="Casacuberta J.M."/>
            <person name="Vandepoele K."/>
            <person name="Reski R."/>
            <person name="Cuming A.C."/>
            <person name="Tuskan G.A."/>
            <person name="Maumus F."/>
            <person name="Salse J."/>
            <person name="Schmutz J."/>
            <person name="Rensing S.A."/>
        </authorList>
    </citation>
    <scope>NUCLEOTIDE SEQUENCE [LARGE SCALE GENOMIC DNA]</scope>
    <source>
        <strain evidence="11 12">cv. Gransden 2004</strain>
    </source>
</reference>
<dbReference type="SMART" id="SM00382">
    <property type="entry name" value="AAA"/>
    <property type="match status" value="1"/>
</dbReference>
<dbReference type="PANTHER" id="PTHR23074">
    <property type="entry name" value="AAA DOMAIN-CONTAINING"/>
    <property type="match status" value="1"/>
</dbReference>
<keyword evidence="7" id="KW-0732">Signal</keyword>
<dbReference type="GO" id="GO:0016887">
    <property type="term" value="F:ATP hydrolysis activity"/>
    <property type="evidence" value="ECO:0000318"/>
    <property type="project" value="GO_Central"/>
</dbReference>